<proteinExistence type="predicted"/>
<evidence type="ECO:0000256" key="1">
    <source>
        <dbReference type="SAM" id="Phobius"/>
    </source>
</evidence>
<reference evidence="2 3" key="1">
    <citation type="submission" date="2012-01" db="EMBL/GenBank/DDBJ databases">
        <title>The Genome Sequence of Odoribacter laneus YIT 12061.</title>
        <authorList>
            <consortium name="The Broad Institute Genome Sequencing Platform"/>
            <person name="Earl A."/>
            <person name="Ward D."/>
            <person name="Feldgarden M."/>
            <person name="Gevers D."/>
            <person name="Morotomi M."/>
            <person name="Young S.K."/>
            <person name="Zeng Q."/>
            <person name="Gargeya S."/>
            <person name="Fitzgerald M."/>
            <person name="Haas B."/>
            <person name="Abouelleil A."/>
            <person name="Alvarado L."/>
            <person name="Arachchi H.M."/>
            <person name="Berlin A."/>
            <person name="Chapman S.B."/>
            <person name="Gearin G."/>
            <person name="Goldberg J."/>
            <person name="Griggs A."/>
            <person name="Gujja S."/>
            <person name="Hansen M."/>
            <person name="Heiman D."/>
            <person name="Howarth C."/>
            <person name="Larimer J."/>
            <person name="Lui A."/>
            <person name="MacDonald P.J.P."/>
            <person name="McCowen C."/>
            <person name="Montmayeur A."/>
            <person name="Murphy C."/>
            <person name="Neiman D."/>
            <person name="Pearson M."/>
            <person name="Priest M."/>
            <person name="Roberts A."/>
            <person name="Saif S."/>
            <person name="Shea T."/>
            <person name="Sisk P."/>
            <person name="Stolte C."/>
            <person name="Sykes S."/>
            <person name="Wortman J."/>
            <person name="Nusbaum C."/>
            <person name="Birren B."/>
        </authorList>
    </citation>
    <scope>NUCLEOTIDE SEQUENCE [LARGE SCALE GENOMIC DNA]</scope>
    <source>
        <strain evidence="2 3">YIT 12061</strain>
    </source>
</reference>
<dbReference type="eggNOG" id="ENOG5032QA1">
    <property type="taxonomic scope" value="Bacteria"/>
</dbReference>
<dbReference type="GeneID" id="98070625"/>
<gene>
    <name evidence="2" type="ORF">HMPREF9449_00183</name>
</gene>
<keyword evidence="1" id="KW-1133">Transmembrane helix</keyword>
<accession>H1DCX6</accession>
<sequence>MENPFEEKQMKRPTFLTVLCILTFIGSGWGILSELFSLITAGMMNQSVQMEQYSQAMDQLADSGVSSSFLSGLLSSSQEVIQASMMYRTQIAVCGLILSVISLIGAVLMFRLKRIGFYFYTAAQVLMLGITPIFIGFSLITITSLIFSAIFALLFIILYAVNLKYMK</sequence>
<dbReference type="PATRIC" id="fig|742817.3.peg.188"/>
<dbReference type="RefSeq" id="WP_009135337.1">
    <property type="nucleotide sequence ID" value="NZ_JH594596.1"/>
</dbReference>
<feature type="transmembrane region" description="Helical" evidence="1">
    <location>
        <begin position="117"/>
        <end position="135"/>
    </location>
</feature>
<keyword evidence="3" id="KW-1185">Reference proteome</keyword>
<dbReference type="STRING" id="742817.HMPREF9449_00183"/>
<dbReference type="EMBL" id="ADMC01000001">
    <property type="protein sequence ID" value="EHP51181.1"/>
    <property type="molecule type" value="Genomic_DNA"/>
</dbReference>
<dbReference type="AlphaFoldDB" id="H1DCX6"/>
<evidence type="ECO:0008006" key="4">
    <source>
        <dbReference type="Google" id="ProtNLM"/>
    </source>
</evidence>
<protein>
    <recommendedName>
        <fullName evidence="4">DUF4064 domain-containing protein</fullName>
    </recommendedName>
</protein>
<dbReference type="HOGENOM" id="CLU_146081_0_0_10"/>
<evidence type="ECO:0000313" key="2">
    <source>
        <dbReference type="EMBL" id="EHP51181.1"/>
    </source>
</evidence>
<comment type="caution">
    <text evidence="2">The sequence shown here is derived from an EMBL/GenBank/DDBJ whole genome shotgun (WGS) entry which is preliminary data.</text>
</comment>
<feature type="transmembrane region" description="Helical" evidence="1">
    <location>
        <begin position="90"/>
        <end position="110"/>
    </location>
</feature>
<feature type="transmembrane region" description="Helical" evidence="1">
    <location>
        <begin position="12"/>
        <end position="32"/>
    </location>
</feature>
<dbReference type="Proteomes" id="UP000004892">
    <property type="component" value="Unassembled WGS sequence"/>
</dbReference>
<keyword evidence="1" id="KW-0812">Transmembrane</keyword>
<feature type="transmembrane region" description="Helical" evidence="1">
    <location>
        <begin position="141"/>
        <end position="161"/>
    </location>
</feature>
<keyword evidence="1" id="KW-0472">Membrane</keyword>
<organism evidence="2 3">
    <name type="scientific">Odoribacter laneus YIT 12061</name>
    <dbReference type="NCBI Taxonomy" id="742817"/>
    <lineage>
        <taxon>Bacteria</taxon>
        <taxon>Pseudomonadati</taxon>
        <taxon>Bacteroidota</taxon>
        <taxon>Bacteroidia</taxon>
        <taxon>Bacteroidales</taxon>
        <taxon>Odoribacteraceae</taxon>
        <taxon>Odoribacter</taxon>
    </lineage>
</organism>
<evidence type="ECO:0000313" key="3">
    <source>
        <dbReference type="Proteomes" id="UP000004892"/>
    </source>
</evidence>
<name>H1DCX6_9BACT</name>